<dbReference type="Gene3D" id="1.20.120.160">
    <property type="entry name" value="HPT domain"/>
    <property type="match status" value="1"/>
</dbReference>
<comment type="caution">
    <text evidence="4">The sequence shown here is derived from an EMBL/GenBank/DDBJ whole genome shotgun (WGS) entry which is preliminary data.</text>
</comment>
<keyword evidence="5" id="KW-1185">Reference proteome</keyword>
<dbReference type="Proteomes" id="UP001500051">
    <property type="component" value="Unassembled WGS sequence"/>
</dbReference>
<sequence>MSPTAVFQAATVESLRRQLGDSGPGLLGELIGLYLVQAAELVGQIETAVAYDDPPRRRALAHKLRGSTATLGGDRLADVCLRLETAPDHPDRPDHPGRPDHAEAPARLDRDDRLTTATTDLRHEYDRLAAVLSDYRRSLGAGPDGGTG</sequence>
<feature type="modified residue" description="Phosphohistidine" evidence="1">
    <location>
        <position position="62"/>
    </location>
</feature>
<dbReference type="EMBL" id="BAAAYX010000003">
    <property type="protein sequence ID" value="GAA3697424.1"/>
    <property type="molecule type" value="Genomic_DNA"/>
</dbReference>
<evidence type="ECO:0000256" key="1">
    <source>
        <dbReference type="PROSITE-ProRule" id="PRU00110"/>
    </source>
</evidence>
<dbReference type="SUPFAM" id="SSF47226">
    <property type="entry name" value="Histidine-containing phosphotransfer domain, HPT domain"/>
    <property type="match status" value="1"/>
</dbReference>
<keyword evidence="1" id="KW-0597">Phosphoprotein</keyword>
<evidence type="ECO:0000313" key="5">
    <source>
        <dbReference type="Proteomes" id="UP001500051"/>
    </source>
</evidence>
<gene>
    <name evidence="4" type="ORF">GCM10022204_11810</name>
</gene>
<dbReference type="PROSITE" id="PS50894">
    <property type="entry name" value="HPT"/>
    <property type="match status" value="1"/>
</dbReference>
<feature type="domain" description="HPt" evidence="3">
    <location>
        <begin position="23"/>
        <end position="131"/>
    </location>
</feature>
<protein>
    <recommendedName>
        <fullName evidence="3">HPt domain-containing protein</fullName>
    </recommendedName>
</protein>
<feature type="region of interest" description="Disordered" evidence="2">
    <location>
        <begin position="85"/>
        <end position="120"/>
    </location>
</feature>
<dbReference type="Pfam" id="PF01627">
    <property type="entry name" value="Hpt"/>
    <property type="match status" value="1"/>
</dbReference>
<reference evidence="5" key="1">
    <citation type="journal article" date="2019" name="Int. J. Syst. Evol. Microbiol.">
        <title>The Global Catalogue of Microorganisms (GCM) 10K type strain sequencing project: providing services to taxonomists for standard genome sequencing and annotation.</title>
        <authorList>
            <consortium name="The Broad Institute Genomics Platform"/>
            <consortium name="The Broad Institute Genome Sequencing Center for Infectious Disease"/>
            <person name="Wu L."/>
            <person name="Ma J."/>
        </authorList>
    </citation>
    <scope>NUCLEOTIDE SEQUENCE [LARGE SCALE GENOMIC DNA]</scope>
    <source>
        <strain evidence="5">JCM 16548</strain>
    </source>
</reference>
<organism evidence="4 5">
    <name type="scientific">Microlunatus aurantiacus</name>
    <dbReference type="NCBI Taxonomy" id="446786"/>
    <lineage>
        <taxon>Bacteria</taxon>
        <taxon>Bacillati</taxon>
        <taxon>Actinomycetota</taxon>
        <taxon>Actinomycetes</taxon>
        <taxon>Propionibacteriales</taxon>
        <taxon>Propionibacteriaceae</taxon>
        <taxon>Microlunatus</taxon>
    </lineage>
</organism>
<evidence type="ECO:0000256" key="2">
    <source>
        <dbReference type="SAM" id="MobiDB-lite"/>
    </source>
</evidence>
<dbReference type="InterPro" id="IPR036641">
    <property type="entry name" value="HPT_dom_sf"/>
</dbReference>
<evidence type="ECO:0000259" key="3">
    <source>
        <dbReference type="PROSITE" id="PS50894"/>
    </source>
</evidence>
<accession>A0ABP7CWK5</accession>
<dbReference type="InterPro" id="IPR008207">
    <property type="entry name" value="Sig_transdc_His_kin_Hpt_dom"/>
</dbReference>
<proteinExistence type="predicted"/>
<evidence type="ECO:0000313" key="4">
    <source>
        <dbReference type="EMBL" id="GAA3697424.1"/>
    </source>
</evidence>
<name>A0ABP7CWK5_9ACTN</name>
<dbReference type="RefSeq" id="WP_344811377.1">
    <property type="nucleotide sequence ID" value="NZ_BAAAYX010000003.1"/>
</dbReference>